<keyword evidence="1" id="KW-0489">Methyltransferase</keyword>
<dbReference type="GO" id="GO:0032259">
    <property type="term" value="P:methylation"/>
    <property type="evidence" value="ECO:0007669"/>
    <property type="project" value="UniProtKB-KW"/>
</dbReference>
<dbReference type="Proteomes" id="UP000184387">
    <property type="component" value="Unassembled WGS sequence"/>
</dbReference>
<dbReference type="SUPFAM" id="SSF53335">
    <property type="entry name" value="S-adenosyl-L-methionine-dependent methyltransferases"/>
    <property type="match status" value="1"/>
</dbReference>
<dbReference type="OrthoDB" id="5764702at2"/>
<dbReference type="Pfam" id="PF13578">
    <property type="entry name" value="Methyltransf_24"/>
    <property type="match status" value="1"/>
</dbReference>
<sequence length="360" mass="39302">MTPEPDRTLVFPGGMPDALAFRERAEARGASVIGASSIEDDPARGFYPEWEYLPFVTGDGFDTALAGLIRRRGVRSVYTPHFVIHRHLEERLGQIAPGTALAAGRFPQDEERAYRALRERVASLPCIAPPGAARAPLTPLERLGLVRLTGTIPGMCGEEKMLALMEVMRHAPEGDIVEIGSWWGRSAALLVLLARRWGIGPVLCVDPWESAAMPQGNALLDSTSARLDTEEALRIFEINLSPLAGGRLNYLRARSTAACAYAPGLEVTTAAFGTTRYSGRIAVLHIDGNHAHEEVERDIAAWVPRLRPGGWIIFDDYEWAFGDGPRRAADSFVAREAGRIAATFRAGPALLVQLRNHAHD</sequence>
<accession>A0A1M6AS98</accession>
<dbReference type="Gene3D" id="3.40.50.150">
    <property type="entry name" value="Vaccinia Virus protein VP39"/>
    <property type="match status" value="1"/>
</dbReference>
<dbReference type="AlphaFoldDB" id="A0A1M6AS98"/>
<dbReference type="STRING" id="198092.SAMN02745194_00234"/>
<protein>
    <submittedName>
        <fullName evidence="1">Methyltransferase domain-containing protein</fullName>
    </submittedName>
</protein>
<evidence type="ECO:0000313" key="1">
    <source>
        <dbReference type="EMBL" id="SHI39346.1"/>
    </source>
</evidence>
<evidence type="ECO:0000313" key="2">
    <source>
        <dbReference type="Proteomes" id="UP000184387"/>
    </source>
</evidence>
<name>A0A1M6AS98_9PROT</name>
<keyword evidence="2" id="KW-1185">Reference proteome</keyword>
<dbReference type="EMBL" id="FQZF01000002">
    <property type="protein sequence ID" value="SHI39346.1"/>
    <property type="molecule type" value="Genomic_DNA"/>
</dbReference>
<keyword evidence="1" id="KW-0808">Transferase</keyword>
<proteinExistence type="predicted"/>
<reference evidence="1 2" key="1">
    <citation type="submission" date="2016-11" db="EMBL/GenBank/DDBJ databases">
        <authorList>
            <person name="Jaros S."/>
            <person name="Januszkiewicz K."/>
            <person name="Wedrychowicz H."/>
        </authorList>
    </citation>
    <scope>NUCLEOTIDE SEQUENCE [LARGE SCALE GENOMIC DNA]</scope>
    <source>
        <strain evidence="1 2">DSM 14916</strain>
    </source>
</reference>
<dbReference type="InterPro" id="IPR029063">
    <property type="entry name" value="SAM-dependent_MTases_sf"/>
</dbReference>
<organism evidence="1 2">
    <name type="scientific">Muricoccus roseus</name>
    <dbReference type="NCBI Taxonomy" id="198092"/>
    <lineage>
        <taxon>Bacteria</taxon>
        <taxon>Pseudomonadati</taxon>
        <taxon>Pseudomonadota</taxon>
        <taxon>Alphaproteobacteria</taxon>
        <taxon>Acetobacterales</taxon>
        <taxon>Roseomonadaceae</taxon>
        <taxon>Muricoccus</taxon>
    </lineage>
</organism>
<gene>
    <name evidence="1" type="ORF">SAMN02745194_00234</name>
</gene>
<dbReference type="GO" id="GO:0008168">
    <property type="term" value="F:methyltransferase activity"/>
    <property type="evidence" value="ECO:0007669"/>
    <property type="project" value="UniProtKB-KW"/>
</dbReference>